<dbReference type="EMBL" id="OB794642">
    <property type="protein sequence ID" value="CAD7430785.1"/>
    <property type="molecule type" value="Genomic_DNA"/>
</dbReference>
<accession>A0A7R9EDU5</accession>
<evidence type="ECO:0000313" key="1">
    <source>
        <dbReference type="EMBL" id="CAD7430785.1"/>
    </source>
</evidence>
<gene>
    <name evidence="1" type="ORF">TMSB3V08_LOCUS7535</name>
</gene>
<name>A0A7R9EDU5_9NEOP</name>
<dbReference type="AlphaFoldDB" id="A0A7R9EDU5"/>
<organism evidence="1">
    <name type="scientific">Timema monikensis</name>
    <dbReference type="NCBI Taxonomy" id="170555"/>
    <lineage>
        <taxon>Eukaryota</taxon>
        <taxon>Metazoa</taxon>
        <taxon>Ecdysozoa</taxon>
        <taxon>Arthropoda</taxon>
        <taxon>Hexapoda</taxon>
        <taxon>Insecta</taxon>
        <taxon>Pterygota</taxon>
        <taxon>Neoptera</taxon>
        <taxon>Polyneoptera</taxon>
        <taxon>Phasmatodea</taxon>
        <taxon>Timematodea</taxon>
        <taxon>Timematoidea</taxon>
        <taxon>Timematidae</taxon>
        <taxon>Timema</taxon>
    </lineage>
</organism>
<reference evidence="1" key="1">
    <citation type="submission" date="2020-11" db="EMBL/GenBank/DDBJ databases">
        <authorList>
            <person name="Tran Van P."/>
        </authorList>
    </citation>
    <scope>NUCLEOTIDE SEQUENCE</scope>
</reference>
<sequence>MWTEYLDTSPRFAMDLKSSRIKDIERLTFLLTLFDHDPKTEPDIFGKVLEELRSPERLVEMALYPKCLPSCVGYLSLREIYPEDLINKNTTSLVPSRTKTKLSATNKVLIEVLDASESLFGGCDNVYIGHVLPHFERPDIVFATNDSGAAVPIPAQLKEALFASVKYAPCVEGQERWHCLVIGGWNSFIRNSTKPLGSTVAKLRQLRLVGYNPILAKTILGTPVQNLNPGLRTRLKFQLGVLVMVLQTCPHIEKERWQDVNLQSSSIDQAAIAVSNDCQQLLIEDFMWLTPYEAKRTEFSATLAATAGNVPAYKPWTIPSFLRVCMKQFTIPPTPNQDSNFPVTNNPIVCSGNALGRKTTNAGSEPTFAWRESGKPFRKNHPQFTRQIRTSISPSSAVRLNTTSALANYATEAVPTCPEQSQGQEPRLRLVTLGVEVEALQEAEEAPPCLPKPILLYGAALQTAEGLSESGPKPSPTPQLPRIVHFLDVWGRSRTDGDPTQCRDALTNSTQVVKMRRGAFLVSKLLHSCDLNRCRLQ</sequence>
<proteinExistence type="predicted"/>
<protein>
    <submittedName>
        <fullName evidence="1">Uncharacterized protein</fullName>
    </submittedName>
</protein>